<dbReference type="Proteomes" id="UP000317982">
    <property type="component" value="Unassembled WGS sequence"/>
</dbReference>
<evidence type="ECO:0000256" key="1">
    <source>
        <dbReference type="SAM" id="Phobius"/>
    </source>
</evidence>
<dbReference type="RefSeq" id="WP_142707285.1">
    <property type="nucleotide sequence ID" value="NZ_VIRS01000019.1"/>
</dbReference>
<evidence type="ECO:0000313" key="2">
    <source>
        <dbReference type="EMBL" id="TQS42228.1"/>
    </source>
</evidence>
<reference evidence="2 3" key="1">
    <citation type="submission" date="2019-07" db="EMBL/GenBank/DDBJ databases">
        <title>Cryptosporangium phraense sp. nov., isolated from plant litter.</title>
        <authorList>
            <person name="Suriyachadkun C."/>
        </authorList>
    </citation>
    <scope>NUCLEOTIDE SEQUENCE [LARGE SCALE GENOMIC DNA]</scope>
    <source>
        <strain evidence="2 3">A-T 5661</strain>
    </source>
</reference>
<dbReference type="EMBL" id="VIRS01000019">
    <property type="protein sequence ID" value="TQS42228.1"/>
    <property type="molecule type" value="Genomic_DNA"/>
</dbReference>
<proteinExistence type="predicted"/>
<protein>
    <recommendedName>
        <fullName evidence="4">DUF4386 family protein</fullName>
    </recommendedName>
</protein>
<name>A0A545ALM6_9ACTN</name>
<dbReference type="OrthoDB" id="3522477at2"/>
<sequence length="199" mass="20766">MPLDRARLAGLTLLVGSAVASLGYLAGLLFVGGSGDARYDDPLWTPLYGIALAGDLLIVLGLPAVLIAQGRRAARLTLIGYVGLYAALVMLNICEGCLEAFVKPYVLHHGGIPTSVPGWGVFEGVALVLMLIGLIGLGVAVIRAKVFAWWVGVLLIASPFGSFVLPSQFALLSDFLAYAALFVIGLRVARTHDPAPVAA</sequence>
<gene>
    <name evidence="2" type="ORF">FL583_25140</name>
</gene>
<keyword evidence="1" id="KW-1133">Transmembrane helix</keyword>
<feature type="transmembrane region" description="Helical" evidence="1">
    <location>
        <begin position="78"/>
        <end position="101"/>
    </location>
</feature>
<evidence type="ECO:0000313" key="3">
    <source>
        <dbReference type="Proteomes" id="UP000317982"/>
    </source>
</evidence>
<keyword evidence="1" id="KW-0472">Membrane</keyword>
<feature type="transmembrane region" description="Helical" evidence="1">
    <location>
        <begin position="147"/>
        <end position="165"/>
    </location>
</feature>
<keyword evidence="3" id="KW-1185">Reference proteome</keyword>
<organism evidence="2 3">
    <name type="scientific">Cryptosporangium phraense</name>
    <dbReference type="NCBI Taxonomy" id="2593070"/>
    <lineage>
        <taxon>Bacteria</taxon>
        <taxon>Bacillati</taxon>
        <taxon>Actinomycetota</taxon>
        <taxon>Actinomycetes</taxon>
        <taxon>Cryptosporangiales</taxon>
        <taxon>Cryptosporangiaceae</taxon>
        <taxon>Cryptosporangium</taxon>
    </lineage>
</organism>
<comment type="caution">
    <text evidence="2">The sequence shown here is derived from an EMBL/GenBank/DDBJ whole genome shotgun (WGS) entry which is preliminary data.</text>
</comment>
<feature type="transmembrane region" description="Helical" evidence="1">
    <location>
        <begin position="12"/>
        <end position="31"/>
    </location>
</feature>
<dbReference type="InParanoid" id="A0A545ALM6"/>
<accession>A0A545ALM6</accession>
<feature type="transmembrane region" description="Helical" evidence="1">
    <location>
        <begin position="121"/>
        <end position="142"/>
    </location>
</feature>
<keyword evidence="1" id="KW-0812">Transmembrane</keyword>
<evidence type="ECO:0008006" key="4">
    <source>
        <dbReference type="Google" id="ProtNLM"/>
    </source>
</evidence>
<dbReference type="AlphaFoldDB" id="A0A545ALM6"/>
<feature type="transmembrane region" description="Helical" evidence="1">
    <location>
        <begin position="43"/>
        <end position="66"/>
    </location>
</feature>
<feature type="transmembrane region" description="Helical" evidence="1">
    <location>
        <begin position="171"/>
        <end position="189"/>
    </location>
</feature>